<proteinExistence type="predicted"/>
<dbReference type="InterPro" id="IPR008532">
    <property type="entry name" value="NFACT_RNA-bd"/>
</dbReference>
<feature type="domain" description="NFACT RNA-binding" evidence="3">
    <location>
        <begin position="2"/>
        <end position="107"/>
    </location>
</feature>
<dbReference type="eggNOG" id="KOG3272">
    <property type="taxonomic scope" value="Eukaryota"/>
</dbReference>
<dbReference type="AlphaFoldDB" id="G0MG53"/>
<dbReference type="Pfam" id="PF05670">
    <property type="entry name" value="NFACT-R_1"/>
    <property type="match status" value="1"/>
</dbReference>
<gene>
    <name evidence="4" type="ORF">CAEBREN_11570</name>
</gene>
<accession>G0MG53</accession>
<dbReference type="InterPro" id="IPR039730">
    <property type="entry name" value="Jlp2/Ccd25"/>
</dbReference>
<dbReference type="PANTHER" id="PTHR13049">
    <property type="entry name" value="DUF814-RELATED"/>
    <property type="match status" value="1"/>
</dbReference>
<keyword evidence="5" id="KW-1185">Reference proteome</keyword>
<evidence type="ECO:0000256" key="1">
    <source>
        <dbReference type="ARBA" id="ARBA00016700"/>
    </source>
</evidence>
<dbReference type="OMA" id="QGAIHHE"/>
<sequence>MVLGFISTTVTPPALIFMGQHQEENEKMLKQEAFSSDIWFHVAGMSSAHVYLQLPKGMTIDSIPEELLEDCCQLVKKNSINGYKLDMVDVMYTPRENLKKTKGMVSGE</sequence>
<name>G0MG53_CAEBE</name>
<evidence type="ECO:0000256" key="2">
    <source>
        <dbReference type="ARBA" id="ARBA00024214"/>
    </source>
</evidence>
<dbReference type="HOGENOM" id="CLU_076656_1_1_1"/>
<evidence type="ECO:0000259" key="3">
    <source>
        <dbReference type="Pfam" id="PF05670"/>
    </source>
</evidence>
<dbReference type="InParanoid" id="G0MG53"/>
<protein>
    <recommendedName>
        <fullName evidence="1">Coiled-coil domain-containing protein 25</fullName>
    </recommendedName>
</protein>
<dbReference type="PANTHER" id="PTHR13049:SF5">
    <property type="entry name" value="COILED-COIL DOMAIN-CONTAINING PROTEIN 25"/>
    <property type="match status" value="1"/>
</dbReference>
<evidence type="ECO:0000313" key="4">
    <source>
        <dbReference type="EMBL" id="EGT56493.1"/>
    </source>
</evidence>
<comment type="subunit">
    <text evidence="2">Interacts (via cytoplasmic region) with ILK.</text>
</comment>
<evidence type="ECO:0000313" key="5">
    <source>
        <dbReference type="Proteomes" id="UP000008068"/>
    </source>
</evidence>
<dbReference type="Proteomes" id="UP000008068">
    <property type="component" value="Unassembled WGS sequence"/>
</dbReference>
<organism evidence="5">
    <name type="scientific">Caenorhabditis brenneri</name>
    <name type="common">Nematode worm</name>
    <dbReference type="NCBI Taxonomy" id="135651"/>
    <lineage>
        <taxon>Eukaryota</taxon>
        <taxon>Metazoa</taxon>
        <taxon>Ecdysozoa</taxon>
        <taxon>Nematoda</taxon>
        <taxon>Chromadorea</taxon>
        <taxon>Rhabditida</taxon>
        <taxon>Rhabditina</taxon>
        <taxon>Rhabditomorpha</taxon>
        <taxon>Rhabditoidea</taxon>
        <taxon>Rhabditidae</taxon>
        <taxon>Peloderinae</taxon>
        <taxon>Caenorhabditis</taxon>
    </lineage>
</organism>
<dbReference type="OrthoDB" id="200398at2759"/>
<reference evidence="5" key="1">
    <citation type="submission" date="2011-07" db="EMBL/GenBank/DDBJ databases">
        <authorList>
            <consortium name="Caenorhabditis brenneri Sequencing and Analysis Consortium"/>
            <person name="Wilson R.K."/>
        </authorList>
    </citation>
    <scope>NUCLEOTIDE SEQUENCE [LARGE SCALE GENOMIC DNA]</scope>
    <source>
        <strain evidence="5">PB2801</strain>
    </source>
</reference>
<dbReference type="EMBL" id="GL379793">
    <property type="protein sequence ID" value="EGT56493.1"/>
    <property type="molecule type" value="Genomic_DNA"/>
</dbReference>
<dbReference type="STRING" id="135651.G0MG53"/>